<accession>A0ABQ0JI17</accession>
<dbReference type="EMBL" id="BBMS01000036">
    <property type="protein sequence ID" value="GAL27965.1"/>
    <property type="molecule type" value="Genomic_DNA"/>
</dbReference>
<keyword evidence="5 6" id="KW-0472">Membrane</keyword>
<feature type="transmembrane region" description="Helical" evidence="6">
    <location>
        <begin position="83"/>
        <end position="100"/>
    </location>
</feature>
<dbReference type="Pfam" id="PF01098">
    <property type="entry name" value="FTSW_RODA_SPOVE"/>
    <property type="match status" value="1"/>
</dbReference>
<proteinExistence type="predicted"/>
<evidence type="ECO:0000256" key="3">
    <source>
        <dbReference type="ARBA" id="ARBA00022960"/>
    </source>
</evidence>
<comment type="caution">
    <text evidence="7">The sequence shown here is derived from an EMBL/GenBank/DDBJ whole genome shotgun (WGS) entry which is preliminary data.</text>
</comment>
<keyword evidence="8" id="KW-1185">Reference proteome</keyword>
<evidence type="ECO:0000256" key="2">
    <source>
        <dbReference type="ARBA" id="ARBA00022692"/>
    </source>
</evidence>
<keyword evidence="2 6" id="KW-0812">Transmembrane</keyword>
<feature type="transmembrane region" description="Helical" evidence="6">
    <location>
        <begin position="20"/>
        <end position="39"/>
    </location>
</feature>
<dbReference type="Proteomes" id="UP000029223">
    <property type="component" value="Unassembled WGS sequence"/>
</dbReference>
<gene>
    <name evidence="7" type="ORF">JCM19239_3422</name>
</gene>
<evidence type="ECO:0000256" key="5">
    <source>
        <dbReference type="ARBA" id="ARBA00023136"/>
    </source>
</evidence>
<evidence type="ECO:0000313" key="7">
    <source>
        <dbReference type="EMBL" id="GAL27965.1"/>
    </source>
</evidence>
<organism evidence="7 8">
    <name type="scientific">Vibrio variabilis</name>
    <dbReference type="NCBI Taxonomy" id="990271"/>
    <lineage>
        <taxon>Bacteria</taxon>
        <taxon>Pseudomonadati</taxon>
        <taxon>Pseudomonadota</taxon>
        <taxon>Gammaproteobacteria</taxon>
        <taxon>Vibrionales</taxon>
        <taxon>Vibrionaceae</taxon>
        <taxon>Vibrio</taxon>
    </lineage>
</organism>
<dbReference type="PANTHER" id="PTHR30474">
    <property type="entry name" value="CELL CYCLE PROTEIN"/>
    <property type="match status" value="1"/>
</dbReference>
<reference evidence="8" key="1">
    <citation type="submission" date="2014-09" db="EMBL/GenBank/DDBJ databases">
        <title>Vibrio variabilis JCM 19239. (C206) whole genome shotgun sequence.</title>
        <authorList>
            <person name="Sawabe T."/>
            <person name="Meirelles P."/>
            <person name="Nakanishi M."/>
            <person name="Sayaka M."/>
            <person name="Hattori M."/>
            <person name="Ohkuma M."/>
        </authorList>
    </citation>
    <scope>NUCLEOTIDE SEQUENCE [LARGE SCALE GENOMIC DNA]</scope>
    <source>
        <strain evidence="8">JCM 19239</strain>
    </source>
</reference>
<dbReference type="PANTHER" id="PTHR30474:SF1">
    <property type="entry name" value="PEPTIDOGLYCAN GLYCOSYLTRANSFERASE MRDB"/>
    <property type="match status" value="1"/>
</dbReference>
<sequence length="133" mass="14712">MCVVIMASIPARQYRRVSPYLYLLTILLLIGVVLAGDSSNGSQRWLSIAGFRFQPSELVKLAIPMMVAWFIQREGTRPTGIRLLVAILMTAIPAGLIFVQPDLDGAIFGIIYMLFVLYFAGMSWKIIGGFVAL</sequence>
<feature type="transmembrane region" description="Helical" evidence="6">
    <location>
        <begin position="51"/>
        <end position="71"/>
    </location>
</feature>
<name>A0ABQ0JI17_9VIBR</name>
<comment type="subcellular location">
    <subcellularLocation>
        <location evidence="1">Membrane</location>
        <topology evidence="1">Multi-pass membrane protein</topology>
    </subcellularLocation>
</comment>
<feature type="transmembrane region" description="Helical" evidence="6">
    <location>
        <begin position="106"/>
        <end position="127"/>
    </location>
</feature>
<keyword evidence="3" id="KW-0133">Cell shape</keyword>
<dbReference type="InterPro" id="IPR001182">
    <property type="entry name" value="FtsW/RodA"/>
</dbReference>
<evidence type="ECO:0000256" key="1">
    <source>
        <dbReference type="ARBA" id="ARBA00004141"/>
    </source>
</evidence>
<evidence type="ECO:0000256" key="6">
    <source>
        <dbReference type="SAM" id="Phobius"/>
    </source>
</evidence>
<protein>
    <submittedName>
        <fullName evidence="7">Rod shape-determining protein rodA</fullName>
    </submittedName>
</protein>
<evidence type="ECO:0000256" key="4">
    <source>
        <dbReference type="ARBA" id="ARBA00022989"/>
    </source>
</evidence>
<evidence type="ECO:0000313" key="8">
    <source>
        <dbReference type="Proteomes" id="UP000029223"/>
    </source>
</evidence>
<keyword evidence="4 6" id="KW-1133">Transmembrane helix</keyword>